<dbReference type="Proteomes" id="UP000836597">
    <property type="component" value="Chromosome"/>
</dbReference>
<dbReference type="Proteomes" id="UP001071230">
    <property type="component" value="Unassembled WGS sequence"/>
</dbReference>
<reference evidence="3" key="1">
    <citation type="submission" date="2014-11" db="EMBL/GenBank/DDBJ databases">
        <authorList>
            <person name="Hornung B.V."/>
        </authorList>
    </citation>
    <scope>NUCLEOTIDE SEQUENCE</scope>
    <source>
        <strain evidence="3">INE</strain>
    </source>
</reference>
<name>A0A8S0W3I3_9FIRM</name>
<evidence type="ECO:0000313" key="4">
    <source>
        <dbReference type="Proteomes" id="UP001071230"/>
    </source>
</evidence>
<dbReference type="KEGG" id="aacx:DEACI_2386"/>
<evidence type="ECO:0000313" key="3">
    <source>
        <dbReference type="EMBL" id="CEJ09063.1"/>
    </source>
</evidence>
<evidence type="ECO:0000256" key="1">
    <source>
        <dbReference type="SAM" id="MobiDB-lite"/>
    </source>
</evidence>
<reference evidence="2" key="2">
    <citation type="submission" date="2020-01" db="EMBL/GenBank/DDBJ databases">
        <authorList>
            <person name="Hornung B."/>
        </authorList>
    </citation>
    <scope>NUCLEOTIDE SEQUENCE</scope>
    <source>
        <strain evidence="2">PacBioINE</strain>
    </source>
</reference>
<protein>
    <submittedName>
        <fullName evidence="2">Uncharacterized protein</fullName>
    </submittedName>
</protein>
<feature type="region of interest" description="Disordered" evidence="1">
    <location>
        <begin position="177"/>
        <end position="206"/>
    </location>
</feature>
<dbReference type="EMBL" id="CDGJ01000110">
    <property type="protein sequence ID" value="CEJ09063.1"/>
    <property type="molecule type" value="Genomic_DNA"/>
</dbReference>
<evidence type="ECO:0000313" key="2">
    <source>
        <dbReference type="EMBL" id="CAA7601718.1"/>
    </source>
</evidence>
<dbReference type="AlphaFoldDB" id="A0A8S0W3I3"/>
<dbReference type="EMBL" id="LR746496">
    <property type="protein sequence ID" value="CAA7601718.1"/>
    <property type="molecule type" value="Genomic_DNA"/>
</dbReference>
<proteinExistence type="predicted"/>
<sequence length="206" mass="22902">MLLFSQKKTSTDRTSVRRWYFSGSPKGIRTPVSAVRGQRLRPLDHGAKLQPYTIIHESAKNTNPPPHHPASMITPGSRPTAVYGPRHATSNVIPASSSARDRRRSFTSWGTQPPRPCKTLCYTLYSPKAMPANIRYLIISGTFRRLPALGFLFLSIIQSSEFNRLFKTVQASLPTQHTHDFKQTGAHGAPRQGKSGRVNKLPTLDG</sequence>
<accession>A0A8S0W3I3</accession>
<gene>
    <name evidence="2" type="ORF">DEACI_2386</name>
    <name evidence="3" type="ORF">DEACI_3546</name>
</gene>
<keyword evidence="4" id="KW-1185">Reference proteome</keyword>
<organism evidence="2">
    <name type="scientific">Acididesulfobacillus acetoxydans</name>
    <dbReference type="NCBI Taxonomy" id="1561005"/>
    <lineage>
        <taxon>Bacteria</taxon>
        <taxon>Bacillati</taxon>
        <taxon>Bacillota</taxon>
        <taxon>Clostridia</taxon>
        <taxon>Eubacteriales</taxon>
        <taxon>Peptococcaceae</taxon>
        <taxon>Acididesulfobacillus</taxon>
    </lineage>
</organism>